<comment type="caution">
    <text evidence="1">The sequence shown here is derived from an EMBL/GenBank/DDBJ whole genome shotgun (WGS) entry which is preliminary data.</text>
</comment>
<reference evidence="2" key="1">
    <citation type="journal article" date="2022" name="Mol. Ecol. Resour.">
        <title>The genomes of chicory, endive, great burdock and yacon provide insights into Asteraceae palaeo-polyploidization history and plant inulin production.</title>
        <authorList>
            <person name="Fan W."/>
            <person name="Wang S."/>
            <person name="Wang H."/>
            <person name="Wang A."/>
            <person name="Jiang F."/>
            <person name="Liu H."/>
            <person name="Zhao H."/>
            <person name="Xu D."/>
            <person name="Zhang Y."/>
        </authorList>
    </citation>
    <scope>NUCLEOTIDE SEQUENCE [LARGE SCALE GENOMIC DNA]</scope>
    <source>
        <strain evidence="2">cv. Punajuju</strain>
    </source>
</reference>
<sequence>MDLIHKFLNVVLPILTITLLVLLWPIVLLFRFFNYFLRFAFPEKLAGKVALITGASSGIGEDINFWGSVYTTQFAIPHLLNSKGKITVISSSAGWFATPRLGIYGASKAALISFFETMRVEVGS</sequence>
<organism evidence="1 2">
    <name type="scientific">Cichorium intybus</name>
    <name type="common">Chicory</name>
    <dbReference type="NCBI Taxonomy" id="13427"/>
    <lineage>
        <taxon>Eukaryota</taxon>
        <taxon>Viridiplantae</taxon>
        <taxon>Streptophyta</taxon>
        <taxon>Embryophyta</taxon>
        <taxon>Tracheophyta</taxon>
        <taxon>Spermatophyta</taxon>
        <taxon>Magnoliopsida</taxon>
        <taxon>eudicotyledons</taxon>
        <taxon>Gunneridae</taxon>
        <taxon>Pentapetalae</taxon>
        <taxon>asterids</taxon>
        <taxon>campanulids</taxon>
        <taxon>Asterales</taxon>
        <taxon>Asteraceae</taxon>
        <taxon>Cichorioideae</taxon>
        <taxon>Cichorieae</taxon>
        <taxon>Cichoriinae</taxon>
        <taxon>Cichorium</taxon>
    </lineage>
</organism>
<keyword evidence="2" id="KW-1185">Reference proteome</keyword>
<evidence type="ECO:0000313" key="2">
    <source>
        <dbReference type="Proteomes" id="UP001055811"/>
    </source>
</evidence>
<accession>A0ACB9F421</accession>
<reference evidence="1 2" key="2">
    <citation type="journal article" date="2022" name="Mol. Ecol. Resour.">
        <title>The genomes of chicory, endive, great burdock and yacon provide insights into Asteraceae paleo-polyploidization history and plant inulin production.</title>
        <authorList>
            <person name="Fan W."/>
            <person name="Wang S."/>
            <person name="Wang H."/>
            <person name="Wang A."/>
            <person name="Jiang F."/>
            <person name="Liu H."/>
            <person name="Zhao H."/>
            <person name="Xu D."/>
            <person name="Zhang Y."/>
        </authorList>
    </citation>
    <scope>NUCLEOTIDE SEQUENCE [LARGE SCALE GENOMIC DNA]</scope>
    <source>
        <strain evidence="2">cv. Punajuju</strain>
        <tissue evidence="1">Leaves</tissue>
    </source>
</reference>
<gene>
    <name evidence="1" type="ORF">L2E82_16077</name>
</gene>
<dbReference type="Proteomes" id="UP001055811">
    <property type="component" value="Linkage Group LG03"/>
</dbReference>
<dbReference type="EMBL" id="CM042011">
    <property type="protein sequence ID" value="KAI3766029.1"/>
    <property type="molecule type" value="Genomic_DNA"/>
</dbReference>
<evidence type="ECO:0000313" key="1">
    <source>
        <dbReference type="EMBL" id="KAI3766029.1"/>
    </source>
</evidence>
<protein>
    <submittedName>
        <fullName evidence="1">Uncharacterized protein</fullName>
    </submittedName>
</protein>
<name>A0ACB9F421_CICIN</name>
<proteinExistence type="predicted"/>